<dbReference type="InterPro" id="IPR003593">
    <property type="entry name" value="AAA+_ATPase"/>
</dbReference>
<organism evidence="5 6">
    <name type="scientific">Camelimonas fluminis</name>
    <dbReference type="NCBI Taxonomy" id="1576911"/>
    <lineage>
        <taxon>Bacteria</taxon>
        <taxon>Pseudomonadati</taxon>
        <taxon>Pseudomonadota</taxon>
        <taxon>Alphaproteobacteria</taxon>
        <taxon>Hyphomicrobiales</taxon>
        <taxon>Chelatococcaceae</taxon>
        <taxon>Camelimonas</taxon>
    </lineage>
</organism>
<proteinExistence type="inferred from homology"/>
<feature type="domain" description="AAA+ ATPase" evidence="4">
    <location>
        <begin position="507"/>
        <end position="636"/>
    </location>
</feature>
<evidence type="ECO:0000313" key="5">
    <source>
        <dbReference type="EMBL" id="MFC3637984.1"/>
    </source>
</evidence>
<keyword evidence="3 5" id="KW-0067">ATP-binding</keyword>
<gene>
    <name evidence="5" type="ORF">ACFONL_11475</name>
</gene>
<protein>
    <submittedName>
        <fullName evidence="5">ATP-binding protein</fullName>
    </submittedName>
</protein>
<dbReference type="RefSeq" id="WP_191320788.1">
    <property type="nucleotide sequence ID" value="NZ_BNCG01000025.1"/>
</dbReference>
<dbReference type="InterPro" id="IPR050221">
    <property type="entry name" value="26S_Proteasome_ATPase"/>
</dbReference>
<keyword evidence="2" id="KW-0547">Nucleotide-binding</keyword>
<evidence type="ECO:0000256" key="1">
    <source>
        <dbReference type="ARBA" id="ARBA00006914"/>
    </source>
</evidence>
<evidence type="ECO:0000313" key="6">
    <source>
        <dbReference type="Proteomes" id="UP001595704"/>
    </source>
</evidence>
<dbReference type="InterPro" id="IPR003959">
    <property type="entry name" value="ATPase_AAA_core"/>
</dbReference>
<dbReference type="Proteomes" id="UP001595704">
    <property type="component" value="Unassembled WGS sequence"/>
</dbReference>
<dbReference type="InterPro" id="IPR027417">
    <property type="entry name" value="P-loop_NTPase"/>
</dbReference>
<comment type="similarity">
    <text evidence="1">Belongs to the AAA ATPase family.</text>
</comment>
<name>A0ABV7UH11_9HYPH</name>
<evidence type="ECO:0000259" key="4">
    <source>
        <dbReference type="SMART" id="SM00382"/>
    </source>
</evidence>
<sequence>MISKTSRLAYVARAFSRLLNRKPEFAMLLARYAASNAEDFSLPQPEPADIAQIEAYHLTPDPIIPVYCGKILEHDASPIPEIEDATPSTYLAELLAPDAPNLLTILCHAYLDQHLTNILTLASFGEEATMRVHAYPLDALELLSDTNDGATTGFHKAANLHVCEEILRTGILLESTMQATKDPITGKTVIQYIEPDMWGADSCASPNAIALNAEIVSALRAPSCPRRQTPEPSGVPNYVREALHPTIAAATMATAREIPGLHLAVRTNSPKNAGSFISSMLDEQGLMPTTVSAGSSTHALAGLIALQLSELQRAGEQPAAAIVGPENDFLTAVETSTLGQMQALDHAPPRRAPVDPLAMTEQKLAFAVLADRLLTPVIHILDEKTPISQPLIRILSDVRPLAIDTVALTTNQIVEIGRHYGLDVPHPLAERLAAFTPNANDLDGVIRLAAINQDLSNLETDCRRLLTDLGSVCVKPVEPPDSFDVRYVNSTCPIEDIVSRLTPLRDSPIALLLHGAPGTSKTSLARYIGKQMRMPVMTVRMSDIAGPHVGDNEKGIRRAFEQAATEKRFLIFDEADSIIRRRSLARNSWEKSQTNEALTWMESHPIPFACTTNFLDEIDPAAARRFTFKYELLPMQINQARLAWENILKLPPDTFPENANFDDVSISDFAGVAKQMLFLGPMSPAACLSAISQERDQRCEKSHIKIGFT</sequence>
<accession>A0ABV7UH11</accession>
<dbReference type="PANTHER" id="PTHR23073">
    <property type="entry name" value="26S PROTEASOME REGULATORY SUBUNIT"/>
    <property type="match status" value="1"/>
</dbReference>
<reference evidence="6" key="1">
    <citation type="journal article" date="2019" name="Int. J. Syst. Evol. Microbiol.">
        <title>The Global Catalogue of Microorganisms (GCM) 10K type strain sequencing project: providing services to taxonomists for standard genome sequencing and annotation.</title>
        <authorList>
            <consortium name="The Broad Institute Genomics Platform"/>
            <consortium name="The Broad Institute Genome Sequencing Center for Infectious Disease"/>
            <person name="Wu L."/>
            <person name="Ma J."/>
        </authorList>
    </citation>
    <scope>NUCLEOTIDE SEQUENCE [LARGE SCALE GENOMIC DNA]</scope>
    <source>
        <strain evidence="6">KCTC 42282</strain>
    </source>
</reference>
<dbReference type="Gene3D" id="3.40.50.300">
    <property type="entry name" value="P-loop containing nucleotide triphosphate hydrolases"/>
    <property type="match status" value="1"/>
</dbReference>
<dbReference type="SMART" id="SM00382">
    <property type="entry name" value="AAA"/>
    <property type="match status" value="1"/>
</dbReference>
<evidence type="ECO:0000256" key="3">
    <source>
        <dbReference type="ARBA" id="ARBA00022840"/>
    </source>
</evidence>
<dbReference type="CDD" id="cd19481">
    <property type="entry name" value="RecA-like_protease"/>
    <property type="match status" value="1"/>
</dbReference>
<dbReference type="GO" id="GO:0005524">
    <property type="term" value="F:ATP binding"/>
    <property type="evidence" value="ECO:0007669"/>
    <property type="project" value="UniProtKB-KW"/>
</dbReference>
<keyword evidence="6" id="KW-1185">Reference proteome</keyword>
<dbReference type="Pfam" id="PF00004">
    <property type="entry name" value="AAA"/>
    <property type="match status" value="1"/>
</dbReference>
<dbReference type="EMBL" id="JBHRYC010000055">
    <property type="protein sequence ID" value="MFC3637984.1"/>
    <property type="molecule type" value="Genomic_DNA"/>
</dbReference>
<evidence type="ECO:0000256" key="2">
    <source>
        <dbReference type="ARBA" id="ARBA00022741"/>
    </source>
</evidence>
<comment type="caution">
    <text evidence="5">The sequence shown here is derived from an EMBL/GenBank/DDBJ whole genome shotgun (WGS) entry which is preliminary data.</text>
</comment>
<dbReference type="SUPFAM" id="SSF52540">
    <property type="entry name" value="P-loop containing nucleoside triphosphate hydrolases"/>
    <property type="match status" value="1"/>
</dbReference>